<dbReference type="PANTHER" id="PTHR42941:SF1">
    <property type="entry name" value="SLL1037 PROTEIN"/>
    <property type="match status" value="1"/>
</dbReference>
<keyword evidence="2" id="KW-1185">Reference proteome</keyword>
<reference evidence="1" key="1">
    <citation type="submission" date="2024-01" db="EMBL/GenBank/DDBJ databases">
        <title>Bank of Algae and Cyanobacteria of the Azores (BACA) strain genomes.</title>
        <authorList>
            <person name="Luz R."/>
            <person name="Cordeiro R."/>
            <person name="Fonseca A."/>
            <person name="Goncalves V."/>
        </authorList>
    </citation>
    <scope>NUCLEOTIDE SEQUENCE</scope>
    <source>
        <strain evidence="1">BACA0141</strain>
    </source>
</reference>
<dbReference type="EMBL" id="JAZBJZ010000001">
    <property type="protein sequence ID" value="MEE3715143.1"/>
    <property type="molecule type" value="Genomic_DNA"/>
</dbReference>
<comment type="caution">
    <text evidence="1">The sequence shown here is derived from an EMBL/GenBank/DDBJ whole genome shotgun (WGS) entry which is preliminary data.</text>
</comment>
<protein>
    <submittedName>
        <fullName evidence="1">TAXI family TRAP transporter solute-binding subunit</fullName>
    </submittedName>
</protein>
<dbReference type="PANTHER" id="PTHR42941">
    <property type="entry name" value="SLL1037 PROTEIN"/>
    <property type="match status" value="1"/>
</dbReference>
<sequence length="352" mass="38393">MKQDLLVGVRLTALLFSGVLGGMAVGLREAIASPSLSFDFSPSPAVHGKNIPKRQFITLTGSKQGSYYKAAIELNELLKRSGLQLRVKESAGSLQNLQAIAEGKADLAFIQMDVAALQEESDRANGTNVIGKIRIFAPATNEVIHIIVNKRSGIQSLKDLQGKRVSFGPQESGTAVSAKAIYSVMGLKAELASQNIQFMDVRESIQKVNRGELDAAFFTASKGVPLLLELSAEDSNNLQLLSLSNDDFVPLEQTQAGFSLYAPVYIAAKTYPWQQAETSAISVFAFLVVRSDLEPQMVYELAKLIYPKAADLRQQDPFWKFLSIEQAKIDISGKAPYHLGVIKFIHETQSGN</sequence>
<accession>A0AAW9PTB0</accession>
<evidence type="ECO:0000313" key="1">
    <source>
        <dbReference type="EMBL" id="MEE3715143.1"/>
    </source>
</evidence>
<dbReference type="RefSeq" id="WP_330481565.1">
    <property type="nucleotide sequence ID" value="NZ_JAZBJZ010000001.1"/>
</dbReference>
<dbReference type="Proteomes" id="UP001333818">
    <property type="component" value="Unassembled WGS sequence"/>
</dbReference>
<dbReference type="NCBIfam" id="TIGR02122">
    <property type="entry name" value="TRAP_TAXI"/>
    <property type="match status" value="1"/>
</dbReference>
<organism evidence="1 2">
    <name type="scientific">Tumidithrix elongata BACA0141</name>
    <dbReference type="NCBI Taxonomy" id="2716417"/>
    <lineage>
        <taxon>Bacteria</taxon>
        <taxon>Bacillati</taxon>
        <taxon>Cyanobacteriota</taxon>
        <taxon>Cyanophyceae</taxon>
        <taxon>Pseudanabaenales</taxon>
        <taxon>Pseudanabaenaceae</taxon>
        <taxon>Tumidithrix</taxon>
        <taxon>Tumidithrix elongata</taxon>
    </lineage>
</organism>
<dbReference type="Gene3D" id="3.40.190.10">
    <property type="entry name" value="Periplasmic binding protein-like II"/>
    <property type="match status" value="2"/>
</dbReference>
<name>A0AAW9PTB0_9CYAN</name>
<dbReference type="AlphaFoldDB" id="A0AAW9PTB0"/>
<gene>
    <name evidence="1" type="ORF">V2H45_00125</name>
</gene>
<dbReference type="InterPro" id="IPR011852">
    <property type="entry name" value="TRAP_TAXI"/>
</dbReference>
<dbReference type="Pfam" id="PF16868">
    <property type="entry name" value="NMT1_3"/>
    <property type="match status" value="1"/>
</dbReference>
<proteinExistence type="predicted"/>
<evidence type="ECO:0000313" key="2">
    <source>
        <dbReference type="Proteomes" id="UP001333818"/>
    </source>
</evidence>
<dbReference type="SUPFAM" id="SSF53850">
    <property type="entry name" value="Periplasmic binding protein-like II"/>
    <property type="match status" value="1"/>
</dbReference>